<evidence type="ECO:0000313" key="4">
    <source>
        <dbReference type="Proteomes" id="UP000447833"/>
    </source>
</evidence>
<dbReference type="PROSITE" id="PS50801">
    <property type="entry name" value="STAS"/>
    <property type="match status" value="1"/>
</dbReference>
<dbReference type="AlphaFoldDB" id="A0A845F5G1"/>
<dbReference type="SUPFAM" id="SSF52091">
    <property type="entry name" value="SpoIIaa-like"/>
    <property type="match status" value="1"/>
</dbReference>
<organism evidence="3 4">
    <name type="scientific">Guptibacillus hwajinpoensis</name>
    <dbReference type="NCBI Taxonomy" id="208199"/>
    <lineage>
        <taxon>Bacteria</taxon>
        <taxon>Bacillati</taxon>
        <taxon>Bacillota</taxon>
        <taxon>Bacilli</taxon>
        <taxon>Bacillales</taxon>
        <taxon>Guptibacillaceae</taxon>
        <taxon>Guptibacillus</taxon>
    </lineage>
</organism>
<sequence>MFDINDHPLPAFLVDEELNILSQSKLATEAFSPRSSFLELVDIDSRTKATKMLNPLLKETEVELVMGTAQSPYSLFHVYAKWSISGGGQLVCVRQDERLEKLSKALQKQQERLADTNFDLLDKKEELEAALVKVKKLSSPFLPISTSLGIIPLFGELEENLFRVNEHQLLQTLQNGDYERVILDFSGIGEVHDSGVLALISFCSMLEVVGVSPILCGIKPNHARHLANHDFSLHQHFDITGNLKNAVSYYLN</sequence>
<protein>
    <submittedName>
        <fullName evidence="3">STAS domain-containing protein</fullName>
    </submittedName>
</protein>
<dbReference type="PANTHER" id="PTHR33745:SF8">
    <property type="entry name" value="BLUE-LIGHT PHOTORECEPTOR"/>
    <property type="match status" value="1"/>
</dbReference>
<comment type="caution">
    <text evidence="3">The sequence shown here is derived from an EMBL/GenBank/DDBJ whole genome shotgun (WGS) entry which is preliminary data.</text>
</comment>
<accession>A0A845F5G1</accession>
<dbReference type="EMBL" id="WMEY01000015">
    <property type="protein sequence ID" value="MYL66060.1"/>
    <property type="molecule type" value="Genomic_DNA"/>
</dbReference>
<evidence type="ECO:0000313" key="3">
    <source>
        <dbReference type="EMBL" id="MYL66060.1"/>
    </source>
</evidence>
<reference evidence="3 4" key="1">
    <citation type="submission" date="2019-11" db="EMBL/GenBank/DDBJ databases">
        <title>Genome sequences of 17 halophilic strains isolated from different environments.</title>
        <authorList>
            <person name="Furrow R.E."/>
        </authorList>
    </citation>
    <scope>NUCLEOTIDE SEQUENCE [LARGE SCALE GENOMIC DNA]</scope>
    <source>
        <strain evidence="3 4">22506_14_FS</strain>
    </source>
</reference>
<name>A0A845F5G1_9BACL</name>
<keyword evidence="1" id="KW-0175">Coiled coil</keyword>
<dbReference type="Proteomes" id="UP000447833">
    <property type="component" value="Unassembled WGS sequence"/>
</dbReference>
<dbReference type="CDD" id="cd07041">
    <property type="entry name" value="STAS_RsbR_RsbS_like"/>
    <property type="match status" value="1"/>
</dbReference>
<feature type="domain" description="STAS" evidence="2">
    <location>
        <begin position="138"/>
        <end position="250"/>
    </location>
</feature>
<dbReference type="RefSeq" id="WP_160921731.1">
    <property type="nucleotide sequence ID" value="NZ_WMEY01000015.1"/>
</dbReference>
<proteinExistence type="predicted"/>
<dbReference type="Pfam" id="PF01740">
    <property type="entry name" value="STAS"/>
    <property type="match status" value="1"/>
</dbReference>
<dbReference type="Gene3D" id="3.30.750.24">
    <property type="entry name" value="STAS domain"/>
    <property type="match status" value="1"/>
</dbReference>
<dbReference type="InterPro" id="IPR051932">
    <property type="entry name" value="Bact_StressResp_Reg"/>
</dbReference>
<dbReference type="PANTHER" id="PTHR33745">
    <property type="entry name" value="RSBT ANTAGONIST PROTEIN RSBS-RELATED"/>
    <property type="match status" value="1"/>
</dbReference>
<evidence type="ECO:0000259" key="2">
    <source>
        <dbReference type="PROSITE" id="PS50801"/>
    </source>
</evidence>
<dbReference type="InterPro" id="IPR036513">
    <property type="entry name" value="STAS_dom_sf"/>
</dbReference>
<evidence type="ECO:0000256" key="1">
    <source>
        <dbReference type="SAM" id="Coils"/>
    </source>
</evidence>
<gene>
    <name evidence="3" type="ORF">GLW07_22300</name>
</gene>
<feature type="coiled-coil region" evidence="1">
    <location>
        <begin position="92"/>
        <end position="119"/>
    </location>
</feature>
<dbReference type="InterPro" id="IPR002645">
    <property type="entry name" value="STAS_dom"/>
</dbReference>